<sequence length="150" mass="16746">MPRFALHIGPKNIAAIAWCLRCVKRIGKEGHEPCSRSNSYEECRYCHRLGKLCVPVPIPLRGDVIDLLLLGPDRQPAAVAAFARKAEAYREAVGNSTDKQKLIVMQSLNRNMFRLVNAVCAARGQPVFPDEEEQVWPEVHGGVVDGKVEW</sequence>
<accession>A0A2I1CRM9</accession>
<evidence type="ECO:0000313" key="2">
    <source>
        <dbReference type="Proteomes" id="UP000234254"/>
    </source>
</evidence>
<dbReference type="GeneID" id="36549113"/>
<dbReference type="OrthoDB" id="4496236at2759"/>
<protein>
    <submittedName>
        <fullName evidence="1">Uncharacterized protein</fullName>
    </submittedName>
</protein>
<dbReference type="RefSeq" id="XP_024688863.1">
    <property type="nucleotide sequence ID" value="XM_024841589.1"/>
</dbReference>
<dbReference type="VEuPathDB" id="FungiDB:P168DRAFT_330490"/>
<organism evidence="1 2">
    <name type="scientific">Aspergillus campestris (strain IBT 28561)</name>
    <dbReference type="NCBI Taxonomy" id="1392248"/>
    <lineage>
        <taxon>Eukaryota</taxon>
        <taxon>Fungi</taxon>
        <taxon>Dikarya</taxon>
        <taxon>Ascomycota</taxon>
        <taxon>Pezizomycotina</taxon>
        <taxon>Eurotiomycetes</taxon>
        <taxon>Eurotiomycetidae</taxon>
        <taxon>Eurotiales</taxon>
        <taxon>Aspergillaceae</taxon>
        <taxon>Aspergillus</taxon>
        <taxon>Aspergillus subgen. Circumdati</taxon>
    </lineage>
</organism>
<dbReference type="AlphaFoldDB" id="A0A2I1CRM9"/>
<keyword evidence="2" id="KW-1185">Reference proteome</keyword>
<evidence type="ECO:0000313" key="1">
    <source>
        <dbReference type="EMBL" id="PKY00269.1"/>
    </source>
</evidence>
<reference evidence="1" key="1">
    <citation type="submission" date="2016-12" db="EMBL/GenBank/DDBJ databases">
        <title>The genomes of Aspergillus section Nigri reveals drivers in fungal speciation.</title>
        <authorList>
            <consortium name="DOE Joint Genome Institute"/>
            <person name="Vesth T.C."/>
            <person name="Nybo J."/>
            <person name="Theobald S."/>
            <person name="Brandl J."/>
            <person name="Frisvad J.C."/>
            <person name="Nielsen K.F."/>
            <person name="Lyhne E.K."/>
            <person name="Kogle M.E."/>
            <person name="Kuo A."/>
            <person name="Riley R."/>
            <person name="Clum A."/>
            <person name="Nolan M."/>
            <person name="Lipzen A."/>
            <person name="Salamov A."/>
            <person name="Henrissat B."/>
            <person name="Wiebenga A."/>
            <person name="De vries R.P."/>
            <person name="Grigoriev I.V."/>
            <person name="Mortensen U.H."/>
            <person name="Andersen M.R."/>
            <person name="Baker S.E."/>
        </authorList>
    </citation>
    <scope>NUCLEOTIDE SEQUENCE</scope>
    <source>
        <strain evidence="1">IBT 28561</strain>
    </source>
</reference>
<gene>
    <name evidence="1" type="ORF">P168DRAFT_330490</name>
</gene>
<proteinExistence type="predicted"/>
<name>A0A2I1CRM9_ASPC2</name>
<comment type="caution">
    <text evidence="1">The sequence shown here is derived from an EMBL/GenBank/DDBJ whole genome shotgun (WGS) entry which is preliminary data.</text>
</comment>
<dbReference type="Proteomes" id="UP000234254">
    <property type="component" value="Unassembled WGS sequence"/>
</dbReference>
<dbReference type="EMBL" id="MSFM01000015">
    <property type="protein sequence ID" value="PKY00269.1"/>
    <property type="molecule type" value="Genomic_DNA"/>
</dbReference>